<evidence type="ECO:0000313" key="3">
    <source>
        <dbReference type="EMBL" id="NYB74296.1"/>
    </source>
</evidence>
<dbReference type="Proteomes" id="UP000611629">
    <property type="component" value="Unassembled WGS sequence"/>
</dbReference>
<dbReference type="RefSeq" id="WP_179237999.1">
    <property type="nucleotide sequence ID" value="NZ_JACBNQ010000008.1"/>
</dbReference>
<feature type="transmembrane region" description="Helical" evidence="2">
    <location>
        <begin position="9"/>
        <end position="27"/>
    </location>
</feature>
<dbReference type="AlphaFoldDB" id="A0A974BK12"/>
<name>A0A974BK12_SEDHY</name>
<evidence type="ECO:0008006" key="5">
    <source>
        <dbReference type="Google" id="ProtNLM"/>
    </source>
</evidence>
<keyword evidence="2" id="KW-0812">Transmembrane</keyword>
<sequence length="391" mass="43974">MKLSRREKVLIIVLIISLIAYAGYMIIPSLNLFNLESLRSEYNQMSIEYNGMSQNILLKNKYEESIQTVSEEINNLNVISDLRQEKIIVLLNNYFTNNGIDANAISFTDATVVPISIAAEQAEQKEISSFEALMNDINGEASENDEAPKPEDLNEEQSLTVRQISVNITFESTYDELLKFIDSIQNNKVDISITNINIVSESNLIQGTIALNFYEVPKPEGFTESNDEWIWEDLAESGKNNPFVASSGRMQMSSGNYDFHISIMPDSSDLPAVILGKSDDDSRTSYLYADGNAVESVNFEFKEEDSKYYYKYAAVEGRYPADGTWKEFTPEISGSIYIKIYSSKRNSKVDSVGVNIGVSNTSGLKPRFEIEGDDSTTRVFFKDPKSVTVIR</sequence>
<comment type="caution">
    <text evidence="3">The sequence shown here is derived from an EMBL/GenBank/DDBJ whole genome shotgun (WGS) entry which is preliminary data.</text>
</comment>
<evidence type="ECO:0000313" key="4">
    <source>
        <dbReference type="Proteomes" id="UP000611629"/>
    </source>
</evidence>
<evidence type="ECO:0000256" key="2">
    <source>
        <dbReference type="SAM" id="Phobius"/>
    </source>
</evidence>
<dbReference type="EMBL" id="JACBNQ010000008">
    <property type="protein sequence ID" value="NYB74296.1"/>
    <property type="molecule type" value="Genomic_DNA"/>
</dbReference>
<organism evidence="3 4">
    <name type="scientific">Sedimentibacter hydroxybenzoicus DSM 7310</name>
    <dbReference type="NCBI Taxonomy" id="1123245"/>
    <lineage>
        <taxon>Bacteria</taxon>
        <taxon>Bacillati</taxon>
        <taxon>Bacillota</taxon>
        <taxon>Tissierellia</taxon>
        <taxon>Sedimentibacter</taxon>
    </lineage>
</organism>
<keyword evidence="1" id="KW-0175">Coiled coil</keyword>
<proteinExistence type="predicted"/>
<gene>
    <name evidence="3" type="ORF">HZF24_09075</name>
</gene>
<keyword evidence="2" id="KW-0472">Membrane</keyword>
<protein>
    <recommendedName>
        <fullName evidence="5">Type IV pilus assembly protein PilO</fullName>
    </recommendedName>
</protein>
<reference evidence="3" key="1">
    <citation type="submission" date="2020-07" db="EMBL/GenBank/DDBJ databases">
        <title>Genomic analysis of a strain of Sedimentibacter Hydroxybenzoicus DSM7310.</title>
        <authorList>
            <person name="Ma S."/>
        </authorList>
    </citation>
    <scope>NUCLEOTIDE SEQUENCE</scope>
    <source>
        <strain evidence="3">DSM 7310</strain>
    </source>
</reference>
<feature type="coiled-coil region" evidence="1">
    <location>
        <begin position="35"/>
        <end position="79"/>
    </location>
</feature>
<dbReference type="Gene3D" id="3.30.70.60">
    <property type="match status" value="1"/>
</dbReference>
<keyword evidence="4" id="KW-1185">Reference proteome</keyword>
<dbReference type="InterPro" id="IPR014717">
    <property type="entry name" value="Transl_elong_EF1B/ribsomal_bS6"/>
</dbReference>
<evidence type="ECO:0000256" key="1">
    <source>
        <dbReference type="SAM" id="Coils"/>
    </source>
</evidence>
<keyword evidence="2" id="KW-1133">Transmembrane helix</keyword>
<accession>A0A974BK12</accession>